<evidence type="ECO:0000313" key="2">
    <source>
        <dbReference type="EMBL" id="PZO87353.1"/>
    </source>
</evidence>
<dbReference type="AlphaFoldDB" id="A0A2W4ZYK3"/>
<feature type="compositionally biased region" description="Low complexity" evidence="1">
    <location>
        <begin position="115"/>
        <end position="130"/>
    </location>
</feature>
<feature type="compositionally biased region" description="Acidic residues" evidence="1">
    <location>
        <begin position="80"/>
        <end position="90"/>
    </location>
</feature>
<accession>A0A2W4ZYK3</accession>
<reference evidence="2 3" key="1">
    <citation type="submission" date="2017-08" db="EMBL/GenBank/DDBJ databases">
        <title>Infants hospitalized years apart are colonized by the same room-sourced microbial strains.</title>
        <authorList>
            <person name="Brooks B."/>
            <person name="Olm M.R."/>
            <person name="Firek B.A."/>
            <person name="Baker R."/>
            <person name="Thomas B.C."/>
            <person name="Morowitz M.J."/>
            <person name="Banfield J.F."/>
        </authorList>
    </citation>
    <scope>NUCLEOTIDE SEQUENCE [LARGE SCALE GENOMIC DNA]</scope>
    <source>
        <strain evidence="2">S2_018_000_R2_104</strain>
    </source>
</reference>
<name>A0A2W4ZYK3_9BACT</name>
<dbReference type="EMBL" id="QFNK01000061">
    <property type="protein sequence ID" value="PZO87353.1"/>
    <property type="molecule type" value="Genomic_DNA"/>
</dbReference>
<evidence type="ECO:0000313" key="3">
    <source>
        <dbReference type="Proteomes" id="UP000249557"/>
    </source>
</evidence>
<feature type="compositionally biased region" description="Gly residues" evidence="1">
    <location>
        <begin position="99"/>
        <end position="108"/>
    </location>
</feature>
<dbReference type="Proteomes" id="UP000249557">
    <property type="component" value="Unassembled WGS sequence"/>
</dbReference>
<comment type="caution">
    <text evidence="2">The sequence shown here is derived from an EMBL/GenBank/DDBJ whole genome shotgun (WGS) entry which is preliminary data.</text>
</comment>
<proteinExistence type="predicted"/>
<sequence>MDEIEQRLRETTDACIKSFEAWAKDGKSTETRESLMECMHEVRKVLARVEIEIAISERDRLGSRPLPIPPHRSSRKGPGEEGDFSEDDFAMDAPQPRQSGGGRPQQGGRGRRPNGPRNNNNNDNRGNSNGNTGGDAQPQ</sequence>
<protein>
    <submittedName>
        <fullName evidence="2">Uncharacterized protein</fullName>
    </submittedName>
</protein>
<evidence type="ECO:0000256" key="1">
    <source>
        <dbReference type="SAM" id="MobiDB-lite"/>
    </source>
</evidence>
<feature type="region of interest" description="Disordered" evidence="1">
    <location>
        <begin position="55"/>
        <end position="139"/>
    </location>
</feature>
<gene>
    <name evidence="2" type="ORF">DI626_04175</name>
</gene>
<organism evidence="2 3">
    <name type="scientific">Micavibrio aeruginosavorus</name>
    <dbReference type="NCBI Taxonomy" id="349221"/>
    <lineage>
        <taxon>Bacteria</taxon>
        <taxon>Pseudomonadati</taxon>
        <taxon>Bdellovibrionota</taxon>
        <taxon>Bdellovibrionia</taxon>
        <taxon>Bdellovibrionales</taxon>
        <taxon>Pseudobdellovibrionaceae</taxon>
        <taxon>Micavibrio</taxon>
    </lineage>
</organism>